<evidence type="ECO:0000256" key="10">
    <source>
        <dbReference type="PIRSR" id="PIRSR601461-1"/>
    </source>
</evidence>
<dbReference type="InterPro" id="IPR034164">
    <property type="entry name" value="Pepsin-like_dom"/>
</dbReference>
<feature type="signal peptide" evidence="12">
    <location>
        <begin position="1"/>
        <end position="17"/>
    </location>
</feature>
<proteinExistence type="inferred from homology"/>
<dbReference type="PRINTS" id="PR00792">
    <property type="entry name" value="PEPSIN"/>
</dbReference>
<evidence type="ECO:0000259" key="13">
    <source>
        <dbReference type="PROSITE" id="PS51767"/>
    </source>
</evidence>
<evidence type="ECO:0000256" key="7">
    <source>
        <dbReference type="ARBA" id="ARBA00022801"/>
    </source>
</evidence>
<keyword evidence="4 11" id="KW-0645">Protease</keyword>
<evidence type="ECO:0000256" key="6">
    <source>
        <dbReference type="ARBA" id="ARBA00022750"/>
    </source>
</evidence>
<dbReference type="PROSITE" id="PS00141">
    <property type="entry name" value="ASP_PROTEASE"/>
    <property type="match status" value="2"/>
</dbReference>
<feature type="active site" evidence="10">
    <location>
        <position position="89"/>
    </location>
</feature>
<evidence type="ECO:0000256" key="5">
    <source>
        <dbReference type="ARBA" id="ARBA00022729"/>
    </source>
</evidence>
<keyword evidence="9" id="KW-0325">Glycoprotein</keyword>
<evidence type="ECO:0000256" key="4">
    <source>
        <dbReference type="ARBA" id="ARBA00022670"/>
    </source>
</evidence>
<dbReference type="FunFam" id="2.40.70.10:FF:000058">
    <property type="entry name" value="ASpartyl Protease"/>
    <property type="match status" value="1"/>
</dbReference>
<feature type="domain" description="Peptidase A1" evidence="13">
    <location>
        <begin position="71"/>
        <end position="429"/>
    </location>
</feature>
<keyword evidence="6 11" id="KW-0064">Aspartyl protease</keyword>
<evidence type="ECO:0000256" key="8">
    <source>
        <dbReference type="ARBA" id="ARBA00023157"/>
    </source>
</evidence>
<dbReference type="GO" id="GO:0006508">
    <property type="term" value="P:proteolysis"/>
    <property type="evidence" value="ECO:0007669"/>
    <property type="project" value="UniProtKB-KW"/>
</dbReference>
<evidence type="ECO:0000256" key="2">
    <source>
        <dbReference type="ARBA" id="ARBA00007447"/>
    </source>
</evidence>
<evidence type="ECO:0000256" key="3">
    <source>
        <dbReference type="ARBA" id="ARBA00022525"/>
    </source>
</evidence>
<sequence>MNSQLLLLTVMTAASLAKVVKVPLTFTHPLRHQLMAKGKWPDHHSHRNHMRLSSNPKTQQQMVIDMKDYAYYGTVDIGTPPQQFLVILDTGSANLWIPDITCGAAQPQLPRNCAKYCAEFEPSTCQDICGAECCSDDASAEEEIVNTCDEKYKKQKFDSSKSSTYAANGEDFAINYGTGSAKGFMGQDVVCFGGTTVCIRSQVFGQATWVAPFFAQQPIDGILGLAFTALAVNNVVPPFINAVNHSVVSEPIFTVYLMHNGPVEMPKGGVFTYGGLDTENCEDVIAYEPLSSASYWQFKLKAIAVDYVSVRNGWQAISDTGTSNIFGPTAIVGRIAQAVGATYVAKYGAYFMRCDAVTTAPDVVFTIGAKKYHIKPVNYIISIGDSTYCEFAFMNQDGAGYGPSWILGDPFIRQYCNVHDVAGRRIGFAPSKQLNK</sequence>
<reference evidence="15" key="1">
    <citation type="submission" date="2022-11" db="UniProtKB">
        <authorList>
            <consortium name="WormBaseParasite"/>
        </authorList>
    </citation>
    <scope>IDENTIFICATION</scope>
</reference>
<evidence type="ECO:0000256" key="12">
    <source>
        <dbReference type="SAM" id="SignalP"/>
    </source>
</evidence>
<evidence type="ECO:0000256" key="1">
    <source>
        <dbReference type="ARBA" id="ARBA00004613"/>
    </source>
</evidence>
<keyword evidence="7 11" id="KW-0378">Hydrolase</keyword>
<feature type="chain" id="PRO_5036964504" evidence="12">
    <location>
        <begin position="18"/>
        <end position="436"/>
    </location>
</feature>
<evidence type="ECO:0000256" key="11">
    <source>
        <dbReference type="RuleBase" id="RU000454"/>
    </source>
</evidence>
<comment type="subcellular location">
    <subcellularLocation>
        <location evidence="1">Secreted</location>
    </subcellularLocation>
</comment>
<feature type="active site" evidence="10">
    <location>
        <position position="319"/>
    </location>
</feature>
<name>A0A914WVT8_9BILA</name>
<keyword evidence="14" id="KW-1185">Reference proteome</keyword>
<dbReference type="Pfam" id="PF00026">
    <property type="entry name" value="Asp"/>
    <property type="match status" value="1"/>
</dbReference>
<keyword evidence="8" id="KW-1015">Disulfide bond</keyword>
<dbReference type="SUPFAM" id="SSF50630">
    <property type="entry name" value="Acid proteases"/>
    <property type="match status" value="1"/>
</dbReference>
<dbReference type="WBParaSite" id="PSAMB.scaffold5443size11670.g26617.t1">
    <property type="protein sequence ID" value="PSAMB.scaffold5443size11670.g26617.t1"/>
    <property type="gene ID" value="PSAMB.scaffold5443size11670.g26617"/>
</dbReference>
<comment type="similarity">
    <text evidence="2 11">Belongs to the peptidase A1 family.</text>
</comment>
<dbReference type="InterPro" id="IPR001461">
    <property type="entry name" value="Aspartic_peptidase_A1"/>
</dbReference>
<dbReference type="AlphaFoldDB" id="A0A914WVT8"/>
<evidence type="ECO:0000313" key="15">
    <source>
        <dbReference type="WBParaSite" id="PSAMB.scaffold5443size11670.g26617.t1"/>
    </source>
</evidence>
<dbReference type="PANTHER" id="PTHR47966:SF45">
    <property type="entry name" value="PEPTIDASE A1 DOMAIN-CONTAINING PROTEIN"/>
    <property type="match status" value="1"/>
</dbReference>
<evidence type="ECO:0000256" key="9">
    <source>
        <dbReference type="ARBA" id="ARBA00023180"/>
    </source>
</evidence>
<keyword evidence="3" id="KW-0964">Secreted</keyword>
<dbReference type="PROSITE" id="PS51767">
    <property type="entry name" value="PEPTIDASE_A1"/>
    <property type="match status" value="1"/>
</dbReference>
<dbReference type="InterPro" id="IPR033121">
    <property type="entry name" value="PEPTIDASE_A1"/>
</dbReference>
<dbReference type="GO" id="GO:0004190">
    <property type="term" value="F:aspartic-type endopeptidase activity"/>
    <property type="evidence" value="ECO:0007669"/>
    <property type="project" value="UniProtKB-KW"/>
</dbReference>
<dbReference type="GO" id="GO:0005764">
    <property type="term" value="C:lysosome"/>
    <property type="evidence" value="ECO:0007669"/>
    <property type="project" value="TreeGrafter"/>
</dbReference>
<evidence type="ECO:0000313" key="14">
    <source>
        <dbReference type="Proteomes" id="UP000887566"/>
    </source>
</evidence>
<dbReference type="GO" id="GO:0005576">
    <property type="term" value="C:extracellular region"/>
    <property type="evidence" value="ECO:0007669"/>
    <property type="project" value="UniProtKB-SubCell"/>
</dbReference>
<organism evidence="14 15">
    <name type="scientific">Plectus sambesii</name>
    <dbReference type="NCBI Taxonomy" id="2011161"/>
    <lineage>
        <taxon>Eukaryota</taxon>
        <taxon>Metazoa</taxon>
        <taxon>Ecdysozoa</taxon>
        <taxon>Nematoda</taxon>
        <taxon>Chromadorea</taxon>
        <taxon>Plectida</taxon>
        <taxon>Plectina</taxon>
        <taxon>Plectoidea</taxon>
        <taxon>Plectidae</taxon>
        <taxon>Plectus</taxon>
    </lineage>
</organism>
<protein>
    <submittedName>
        <fullName evidence="15">Peptidase A1 domain-containing protein</fullName>
    </submittedName>
</protein>
<dbReference type="InterPro" id="IPR021109">
    <property type="entry name" value="Peptidase_aspartic_dom_sf"/>
</dbReference>
<dbReference type="InterPro" id="IPR001969">
    <property type="entry name" value="Aspartic_peptidase_AS"/>
</dbReference>
<dbReference type="Gene3D" id="2.40.70.10">
    <property type="entry name" value="Acid Proteases"/>
    <property type="match status" value="3"/>
</dbReference>
<dbReference type="Proteomes" id="UP000887566">
    <property type="component" value="Unplaced"/>
</dbReference>
<keyword evidence="5 12" id="KW-0732">Signal</keyword>
<dbReference type="PANTHER" id="PTHR47966">
    <property type="entry name" value="BETA-SITE APP-CLEAVING ENZYME, ISOFORM A-RELATED"/>
    <property type="match status" value="1"/>
</dbReference>
<accession>A0A914WVT8</accession>
<dbReference type="CDD" id="cd05471">
    <property type="entry name" value="pepsin_like"/>
    <property type="match status" value="1"/>
</dbReference>